<protein>
    <submittedName>
        <fullName evidence="2">Uncharacterized protein</fullName>
    </submittedName>
</protein>
<proteinExistence type="predicted"/>
<comment type="caution">
    <text evidence="2">The sequence shown here is derived from an EMBL/GenBank/DDBJ whole genome shotgun (WGS) entry which is preliminary data.</text>
</comment>
<keyword evidence="1" id="KW-0175">Coiled coil</keyword>
<feature type="coiled-coil region" evidence="1">
    <location>
        <begin position="14"/>
        <end position="41"/>
    </location>
</feature>
<evidence type="ECO:0000313" key="3">
    <source>
        <dbReference type="Proteomes" id="UP001500973"/>
    </source>
</evidence>
<keyword evidence="3" id="KW-1185">Reference proteome</keyword>
<name>A0ABP4JVI3_9ACTN</name>
<evidence type="ECO:0000313" key="2">
    <source>
        <dbReference type="EMBL" id="GAA1431798.1"/>
    </source>
</evidence>
<accession>A0ABP4JVI3</accession>
<gene>
    <name evidence="2" type="ORF">GCM10009601_51550</name>
</gene>
<evidence type="ECO:0000256" key="1">
    <source>
        <dbReference type="SAM" id="Coils"/>
    </source>
</evidence>
<dbReference type="EMBL" id="BAAAIZ010000090">
    <property type="protein sequence ID" value="GAA1431798.1"/>
    <property type="molecule type" value="Genomic_DNA"/>
</dbReference>
<organism evidence="2 3">
    <name type="scientific">Streptomyces thermospinosisporus</name>
    <dbReference type="NCBI Taxonomy" id="161482"/>
    <lineage>
        <taxon>Bacteria</taxon>
        <taxon>Bacillati</taxon>
        <taxon>Actinomycetota</taxon>
        <taxon>Actinomycetes</taxon>
        <taxon>Kitasatosporales</taxon>
        <taxon>Streptomycetaceae</taxon>
        <taxon>Streptomyces</taxon>
    </lineage>
</organism>
<sequence>MCDPVRMNAPEPTQEDRYEAVERLSRELRELQRAVSEKQEALYKEIFNAFPENRGEDRKRGVLAELSRRSGWTREYVAQIRDGKMTGGTPSG</sequence>
<dbReference type="Proteomes" id="UP001500973">
    <property type="component" value="Unassembled WGS sequence"/>
</dbReference>
<reference evidence="3" key="1">
    <citation type="journal article" date="2019" name="Int. J. Syst. Evol. Microbiol.">
        <title>The Global Catalogue of Microorganisms (GCM) 10K type strain sequencing project: providing services to taxonomists for standard genome sequencing and annotation.</title>
        <authorList>
            <consortium name="The Broad Institute Genomics Platform"/>
            <consortium name="The Broad Institute Genome Sequencing Center for Infectious Disease"/>
            <person name="Wu L."/>
            <person name="Ma J."/>
        </authorList>
    </citation>
    <scope>NUCLEOTIDE SEQUENCE [LARGE SCALE GENOMIC DNA]</scope>
    <source>
        <strain evidence="3">JCM 11756</strain>
    </source>
</reference>